<dbReference type="AlphaFoldDB" id="A0ABC8JFD3"/>
<organism evidence="2 3">
    <name type="scientific">Eruca vesicaria subsp. sativa</name>
    <name type="common">Garden rocket</name>
    <name type="synonym">Eruca sativa</name>
    <dbReference type="NCBI Taxonomy" id="29727"/>
    <lineage>
        <taxon>Eukaryota</taxon>
        <taxon>Viridiplantae</taxon>
        <taxon>Streptophyta</taxon>
        <taxon>Embryophyta</taxon>
        <taxon>Tracheophyta</taxon>
        <taxon>Spermatophyta</taxon>
        <taxon>Magnoliopsida</taxon>
        <taxon>eudicotyledons</taxon>
        <taxon>Gunneridae</taxon>
        <taxon>Pentapetalae</taxon>
        <taxon>rosids</taxon>
        <taxon>malvids</taxon>
        <taxon>Brassicales</taxon>
        <taxon>Brassicaceae</taxon>
        <taxon>Brassiceae</taxon>
        <taxon>Eruca</taxon>
    </lineage>
</organism>
<gene>
    <name evidence="2" type="ORF">ERUC_LOCUS10525</name>
</gene>
<keyword evidence="1" id="KW-0732">Signal</keyword>
<feature type="chain" id="PRO_5044864085" evidence="1">
    <location>
        <begin position="24"/>
        <end position="84"/>
    </location>
</feature>
<evidence type="ECO:0000313" key="2">
    <source>
        <dbReference type="EMBL" id="CAH8325922.1"/>
    </source>
</evidence>
<protein>
    <submittedName>
        <fullName evidence="2">Uncharacterized protein</fullName>
    </submittedName>
</protein>
<feature type="signal peptide" evidence="1">
    <location>
        <begin position="1"/>
        <end position="23"/>
    </location>
</feature>
<dbReference type="EMBL" id="CAKOAT010103044">
    <property type="protein sequence ID" value="CAH8325922.1"/>
    <property type="molecule type" value="Genomic_DNA"/>
</dbReference>
<keyword evidence="3" id="KW-1185">Reference proteome</keyword>
<evidence type="ECO:0000256" key="1">
    <source>
        <dbReference type="SAM" id="SignalP"/>
    </source>
</evidence>
<reference evidence="2 3" key="1">
    <citation type="submission" date="2022-03" db="EMBL/GenBank/DDBJ databases">
        <authorList>
            <person name="Macdonald S."/>
            <person name="Ahmed S."/>
            <person name="Newling K."/>
        </authorList>
    </citation>
    <scope>NUCLEOTIDE SEQUENCE [LARGE SCALE GENOMIC DNA]</scope>
</reference>
<sequence>MNKIRSLFFVSTITMLMLLAITAEQTTAGDADLLCFGPCPADCKQLCLSKGYAGGLCEDFRGRNDCCCTPTKKQIFEQTTQLNN</sequence>
<comment type="caution">
    <text evidence="2">The sequence shown here is derived from an EMBL/GenBank/DDBJ whole genome shotgun (WGS) entry which is preliminary data.</text>
</comment>
<name>A0ABC8JFD3_ERUVS</name>
<evidence type="ECO:0000313" key="3">
    <source>
        <dbReference type="Proteomes" id="UP001642260"/>
    </source>
</evidence>
<dbReference type="Proteomes" id="UP001642260">
    <property type="component" value="Unassembled WGS sequence"/>
</dbReference>
<accession>A0ABC8JFD3</accession>
<proteinExistence type="predicted"/>